<keyword evidence="5" id="KW-1185">Reference proteome</keyword>
<keyword evidence="1 4" id="KW-0328">Glycosyltransferase</keyword>
<dbReference type="PANTHER" id="PTHR12526">
    <property type="entry name" value="GLYCOSYLTRANSFERASE"/>
    <property type="match status" value="1"/>
</dbReference>
<name>A0ABU0UZJ2_ACIBI</name>
<dbReference type="EC" id="2.4.1.52" evidence="4"/>
<keyword evidence="2 4" id="KW-0808">Transferase</keyword>
<evidence type="ECO:0000313" key="5">
    <source>
        <dbReference type="Proteomes" id="UP001233360"/>
    </source>
</evidence>
<accession>A0ABU0UZJ2</accession>
<dbReference type="SUPFAM" id="SSF53756">
    <property type="entry name" value="UDP-Glycosyltransferase/glycogen phosphorylase"/>
    <property type="match status" value="1"/>
</dbReference>
<sequence length="505" mass="59646">MNFYFCNIDFGKKLSGVERSSMKRSVLFNKYLNIDPIFLSTNLNLEIIENWEHYKKINWISDYTLHFNLYYELLDLKRAVDYKKSLFCIGDDDILVRVNELHDRVYDSNRKMKMYIVWRDKERSIINYINYFFNGRKIKRDKFNLFGQICISQILNENQEVVFEDLLKPDGRLKIRKIYEKNKIKEIYFFNDTGILSKMFKDESDLIYYWLTKIAKKNDFFIIDKNRVWSKPLSMVKRNLDIKIISVLHSVHVRDSSNVSSSSLNSNYSRILKEDDVVDACICLTLGQKEDIYNRFSNSKYKLYNIAHPNDISIHKVNFSTRDKNKIVTLARLSSEKQLDHMIMAMKKVVEIFPEKKLFIYGEGKERDYLSKLILENELEENIFLPGYVEDIHTILKSSILYLSTSKVEGFPLSFIESLSQGVAIISYDIKYGPNELIKDGINGYLVENGNIELMAEKIIQFFDKKDEDILFFSQNSYDLVGEINMNNIAEKWKIMLKDYGVNYG</sequence>
<proteinExistence type="predicted"/>
<organism evidence="4 5">
    <name type="scientific">Acinetobacter baylyi</name>
    <dbReference type="NCBI Taxonomy" id="202950"/>
    <lineage>
        <taxon>Bacteria</taxon>
        <taxon>Pseudomonadati</taxon>
        <taxon>Pseudomonadota</taxon>
        <taxon>Gammaproteobacteria</taxon>
        <taxon>Moraxellales</taxon>
        <taxon>Moraxellaceae</taxon>
        <taxon>Acinetobacter</taxon>
    </lineage>
</organism>
<dbReference type="PANTHER" id="PTHR12526:SF629">
    <property type="entry name" value="TEICHURONIC ACID BIOSYNTHESIS GLYCOSYLTRANSFERASE TUAH-RELATED"/>
    <property type="match status" value="1"/>
</dbReference>
<comment type="caution">
    <text evidence="4">The sequence shown here is derived from an EMBL/GenBank/DDBJ whole genome shotgun (WGS) entry which is preliminary data.</text>
</comment>
<reference evidence="4 5" key="1">
    <citation type="submission" date="2023-07" db="EMBL/GenBank/DDBJ databases">
        <title>Functional and genomic diversity of the sorghum phyllosphere microbiome.</title>
        <authorList>
            <person name="Shade A."/>
        </authorList>
    </citation>
    <scope>NUCLEOTIDE SEQUENCE [LARGE SCALE GENOMIC DNA]</scope>
    <source>
        <strain evidence="4 5">SORGH_AS_0887</strain>
    </source>
</reference>
<dbReference type="GO" id="GO:0047265">
    <property type="term" value="F:poly(glycerol-phosphate) alpha-glucosyltransferase activity"/>
    <property type="evidence" value="ECO:0007669"/>
    <property type="project" value="UniProtKB-EC"/>
</dbReference>
<feature type="domain" description="Glycosyl transferase family 1" evidence="3">
    <location>
        <begin position="314"/>
        <end position="466"/>
    </location>
</feature>
<gene>
    <name evidence="4" type="ORF">QE380_002908</name>
</gene>
<dbReference type="RefSeq" id="WP_307004512.1">
    <property type="nucleotide sequence ID" value="NZ_JAUTBK010000002.1"/>
</dbReference>
<dbReference type="Proteomes" id="UP001233360">
    <property type="component" value="Unassembled WGS sequence"/>
</dbReference>
<dbReference type="EMBL" id="JAUTBK010000002">
    <property type="protein sequence ID" value="MDQ1209985.1"/>
    <property type="molecule type" value="Genomic_DNA"/>
</dbReference>
<dbReference type="Gene3D" id="3.40.50.2000">
    <property type="entry name" value="Glycogen Phosphorylase B"/>
    <property type="match status" value="3"/>
</dbReference>
<evidence type="ECO:0000313" key="4">
    <source>
        <dbReference type="EMBL" id="MDQ1209985.1"/>
    </source>
</evidence>
<evidence type="ECO:0000256" key="2">
    <source>
        <dbReference type="ARBA" id="ARBA00022679"/>
    </source>
</evidence>
<protein>
    <submittedName>
        <fullName evidence="4">Poly(Glycerol-phosphate) alpha-glucosyltransferase</fullName>
        <ecNumber evidence="4">2.4.1.52</ecNumber>
    </submittedName>
</protein>
<evidence type="ECO:0000256" key="1">
    <source>
        <dbReference type="ARBA" id="ARBA00022676"/>
    </source>
</evidence>
<dbReference type="InterPro" id="IPR001296">
    <property type="entry name" value="Glyco_trans_1"/>
</dbReference>
<dbReference type="Pfam" id="PF00534">
    <property type="entry name" value="Glycos_transf_1"/>
    <property type="match status" value="1"/>
</dbReference>
<evidence type="ECO:0000259" key="3">
    <source>
        <dbReference type="Pfam" id="PF00534"/>
    </source>
</evidence>